<dbReference type="AlphaFoldDB" id="A0A839QP16"/>
<dbReference type="EMBL" id="JACHWP010000001">
    <property type="protein sequence ID" value="MBB3022233.1"/>
    <property type="molecule type" value="Genomic_DNA"/>
</dbReference>
<organism evidence="1 2">
    <name type="scientific">Helcobacillus massiliensis</name>
    <dbReference type="NCBI Taxonomy" id="521392"/>
    <lineage>
        <taxon>Bacteria</taxon>
        <taxon>Bacillati</taxon>
        <taxon>Actinomycetota</taxon>
        <taxon>Actinomycetes</taxon>
        <taxon>Micrococcales</taxon>
        <taxon>Dermabacteraceae</taxon>
        <taxon>Helcobacillus</taxon>
    </lineage>
</organism>
<dbReference type="Proteomes" id="UP000568050">
    <property type="component" value="Unassembled WGS sequence"/>
</dbReference>
<protein>
    <submittedName>
        <fullName evidence="1">Uncharacterized protein</fullName>
    </submittedName>
</protein>
<name>A0A839QP16_9MICO</name>
<keyword evidence="2" id="KW-1185">Reference proteome</keyword>
<reference evidence="1 2" key="1">
    <citation type="submission" date="2020-08" db="EMBL/GenBank/DDBJ databases">
        <title>Sequencing the genomes of 1000 actinobacteria strains.</title>
        <authorList>
            <person name="Klenk H.-P."/>
        </authorList>
    </citation>
    <scope>NUCLEOTIDE SEQUENCE [LARGE SCALE GENOMIC DNA]</scope>
    <source>
        <strain evidence="1 2">DSM 23040</strain>
    </source>
</reference>
<accession>A0A839QP16</accession>
<gene>
    <name evidence="1" type="ORF">FHX50_000481</name>
</gene>
<proteinExistence type="predicted"/>
<comment type="caution">
    <text evidence="1">The sequence shown here is derived from an EMBL/GenBank/DDBJ whole genome shotgun (WGS) entry which is preliminary data.</text>
</comment>
<evidence type="ECO:0000313" key="1">
    <source>
        <dbReference type="EMBL" id="MBB3022233.1"/>
    </source>
</evidence>
<evidence type="ECO:0000313" key="2">
    <source>
        <dbReference type="Proteomes" id="UP000568050"/>
    </source>
</evidence>
<sequence length="35" mass="3696">MSGSAVLPCVLKGSVTDFYEEGGGSMHQVTERLPL</sequence>